<keyword evidence="2" id="KW-1003">Cell membrane</keyword>
<dbReference type="Gene3D" id="2.60.40.10">
    <property type="entry name" value="Immunoglobulins"/>
    <property type="match status" value="3"/>
</dbReference>
<dbReference type="GO" id="GO:0030888">
    <property type="term" value="P:regulation of B cell proliferation"/>
    <property type="evidence" value="ECO:0007669"/>
    <property type="project" value="TreeGrafter"/>
</dbReference>
<feature type="domain" description="Ig-like" evidence="11">
    <location>
        <begin position="241"/>
        <end position="321"/>
    </location>
</feature>
<organism evidence="12 13">
    <name type="scientific">Acipenser oxyrinchus oxyrinchus</name>
    <dbReference type="NCBI Taxonomy" id="40147"/>
    <lineage>
        <taxon>Eukaryota</taxon>
        <taxon>Metazoa</taxon>
        <taxon>Chordata</taxon>
        <taxon>Craniata</taxon>
        <taxon>Vertebrata</taxon>
        <taxon>Euteleostomi</taxon>
        <taxon>Actinopterygii</taxon>
        <taxon>Chondrostei</taxon>
        <taxon>Acipenseriformes</taxon>
        <taxon>Acipenseridae</taxon>
        <taxon>Acipenser</taxon>
    </lineage>
</organism>
<dbReference type="SMART" id="SM00408">
    <property type="entry name" value="IGc2"/>
    <property type="match status" value="2"/>
</dbReference>
<dbReference type="SUPFAM" id="SSF48726">
    <property type="entry name" value="Immunoglobulin"/>
    <property type="match status" value="3"/>
</dbReference>
<dbReference type="GO" id="GO:0055037">
    <property type="term" value="C:recycling endosome"/>
    <property type="evidence" value="ECO:0007669"/>
    <property type="project" value="TreeGrafter"/>
</dbReference>
<evidence type="ECO:0000256" key="7">
    <source>
        <dbReference type="ARBA" id="ARBA00023319"/>
    </source>
</evidence>
<feature type="compositionally biased region" description="Polar residues" evidence="8">
    <location>
        <begin position="383"/>
        <end position="394"/>
    </location>
</feature>
<dbReference type="InterPro" id="IPR036179">
    <property type="entry name" value="Ig-like_dom_sf"/>
</dbReference>
<evidence type="ECO:0000313" key="12">
    <source>
        <dbReference type="EMBL" id="KAK1156921.1"/>
    </source>
</evidence>
<dbReference type="FunFam" id="2.60.40.10:FF:000357">
    <property type="entry name" value="Fc receptor like 1"/>
    <property type="match status" value="1"/>
</dbReference>
<keyword evidence="9" id="KW-1133">Transmembrane helix</keyword>
<dbReference type="GO" id="GO:0033691">
    <property type="term" value="F:sialic acid binding"/>
    <property type="evidence" value="ECO:0007669"/>
    <property type="project" value="TreeGrafter"/>
</dbReference>
<reference evidence="12" key="1">
    <citation type="submission" date="2022-02" db="EMBL/GenBank/DDBJ databases">
        <title>Atlantic sturgeon de novo genome assembly.</title>
        <authorList>
            <person name="Stock M."/>
            <person name="Klopp C."/>
            <person name="Guiguen Y."/>
            <person name="Cabau C."/>
            <person name="Parinello H."/>
            <person name="Santidrian Yebra-Pimentel E."/>
            <person name="Kuhl H."/>
            <person name="Dirks R.P."/>
            <person name="Guessner J."/>
            <person name="Wuertz S."/>
            <person name="Du K."/>
            <person name="Schartl M."/>
        </authorList>
    </citation>
    <scope>NUCLEOTIDE SEQUENCE</scope>
    <source>
        <strain evidence="12">STURGEONOMICS-FGT-2020</strain>
        <tissue evidence="12">Whole blood</tissue>
    </source>
</reference>
<evidence type="ECO:0000313" key="13">
    <source>
        <dbReference type="Proteomes" id="UP001230051"/>
    </source>
</evidence>
<evidence type="ECO:0000256" key="8">
    <source>
        <dbReference type="SAM" id="MobiDB-lite"/>
    </source>
</evidence>
<keyword evidence="12" id="KW-0675">Receptor</keyword>
<dbReference type="InterPro" id="IPR007110">
    <property type="entry name" value="Ig-like_dom"/>
</dbReference>
<keyword evidence="3 10" id="KW-0732">Signal</keyword>
<evidence type="ECO:0000256" key="10">
    <source>
        <dbReference type="SAM" id="SignalP"/>
    </source>
</evidence>
<evidence type="ECO:0000256" key="3">
    <source>
        <dbReference type="ARBA" id="ARBA00022729"/>
    </source>
</evidence>
<dbReference type="PANTHER" id="PTHR46958">
    <property type="entry name" value="B-CELL RECEPTOR CD22"/>
    <property type="match status" value="1"/>
</dbReference>
<dbReference type="GO" id="GO:0042113">
    <property type="term" value="P:B cell activation"/>
    <property type="evidence" value="ECO:0007669"/>
    <property type="project" value="TreeGrafter"/>
</dbReference>
<feature type="domain" description="Ig-like" evidence="11">
    <location>
        <begin position="149"/>
        <end position="233"/>
    </location>
</feature>
<name>A0AAD8CUB1_ACIOX</name>
<comment type="subcellular location">
    <subcellularLocation>
        <location evidence="1">Cell membrane</location>
    </subcellularLocation>
</comment>
<evidence type="ECO:0000256" key="6">
    <source>
        <dbReference type="ARBA" id="ARBA00023180"/>
    </source>
</evidence>
<feature type="chain" id="PRO_5042028087" evidence="10">
    <location>
        <begin position="18"/>
        <end position="447"/>
    </location>
</feature>
<gene>
    <name evidence="12" type="primary">FCRL5</name>
    <name evidence="12" type="ORF">AOXY_G26000</name>
</gene>
<dbReference type="SMART" id="SM00409">
    <property type="entry name" value="IG"/>
    <property type="match status" value="3"/>
</dbReference>
<dbReference type="CDD" id="cd00096">
    <property type="entry name" value="Ig"/>
    <property type="match status" value="1"/>
</dbReference>
<keyword evidence="4 9" id="KW-0472">Membrane</keyword>
<dbReference type="PROSITE" id="PS50835">
    <property type="entry name" value="IG_LIKE"/>
    <property type="match status" value="3"/>
</dbReference>
<dbReference type="GO" id="GO:0005769">
    <property type="term" value="C:early endosome"/>
    <property type="evidence" value="ECO:0007669"/>
    <property type="project" value="TreeGrafter"/>
</dbReference>
<evidence type="ECO:0000256" key="9">
    <source>
        <dbReference type="SAM" id="Phobius"/>
    </source>
</evidence>
<keyword evidence="9" id="KW-0812">Transmembrane</keyword>
<dbReference type="AlphaFoldDB" id="A0AAD8CUB1"/>
<keyword evidence="7" id="KW-0393">Immunoglobulin domain</keyword>
<accession>A0AAD8CUB1</accession>
<dbReference type="GO" id="GO:0050859">
    <property type="term" value="P:negative regulation of B cell receptor signaling pathway"/>
    <property type="evidence" value="ECO:0007669"/>
    <property type="project" value="TreeGrafter"/>
</dbReference>
<feature type="transmembrane region" description="Helical" evidence="9">
    <location>
        <begin position="339"/>
        <end position="361"/>
    </location>
</feature>
<dbReference type="Pfam" id="PF13927">
    <property type="entry name" value="Ig_3"/>
    <property type="match status" value="2"/>
</dbReference>
<sequence length="447" mass="48931">MLLSALIIGLLAPLITCLSTPAGPVTPKAVLSASPPFVEMARPGIPAIKVMEGVWGRNETLSCEVDNPDSLTAKKPGCWSHKGKEIYCSEKADLTSRFTNRLIYGKISLSSLTINNLQDDDAGIYMCCSDEYRCVKISLVVKNVSISQPVASINTELLVLAGTRVQLTCHSSSGSLPIQYHWYHEDPFLGTYSMMNSDATLVFDPCKPENSGQYQCSASNLISNQTSNVLNFTVEEHLSVPYVDADPKELFVFEGQAITLWCKVTAGSPPIIWTWYRVKENRLEIVSSQQELKLDRVQDSGPYYCQANNSVRGMAQGQTSEKHGVHIVPKPVEFALAEAALALVLLCCVTALIIVIVWLLIRKKKAALSKPLDGTQHPASAKAQKNNYGTQVTAGNKKGNYGPQVMAGRKNGQLKPPVRMDYGNSGDIYTNLTPNTIQDENTYHTLS</sequence>
<dbReference type="InterPro" id="IPR003598">
    <property type="entry name" value="Ig_sub2"/>
</dbReference>
<protein>
    <submittedName>
        <fullName evidence="12">Fc receptor-like protein 5 isoform X1</fullName>
    </submittedName>
</protein>
<dbReference type="GO" id="GO:0009897">
    <property type="term" value="C:external side of plasma membrane"/>
    <property type="evidence" value="ECO:0007669"/>
    <property type="project" value="TreeGrafter"/>
</dbReference>
<evidence type="ECO:0000256" key="4">
    <source>
        <dbReference type="ARBA" id="ARBA00023136"/>
    </source>
</evidence>
<feature type="region of interest" description="Disordered" evidence="8">
    <location>
        <begin position="371"/>
        <end position="417"/>
    </location>
</feature>
<feature type="signal peptide" evidence="10">
    <location>
        <begin position="1"/>
        <end position="17"/>
    </location>
</feature>
<keyword evidence="6" id="KW-0325">Glycoprotein</keyword>
<feature type="domain" description="Ig-like" evidence="11">
    <location>
        <begin position="35"/>
        <end position="147"/>
    </location>
</feature>
<comment type="caution">
    <text evidence="12">The sequence shown here is derived from an EMBL/GenBank/DDBJ whole genome shotgun (WGS) entry which is preliminary data.</text>
</comment>
<evidence type="ECO:0000256" key="1">
    <source>
        <dbReference type="ARBA" id="ARBA00004236"/>
    </source>
</evidence>
<evidence type="ECO:0000259" key="11">
    <source>
        <dbReference type="PROSITE" id="PS50835"/>
    </source>
</evidence>
<keyword evidence="13" id="KW-1185">Reference proteome</keyword>
<dbReference type="Proteomes" id="UP001230051">
    <property type="component" value="Unassembled WGS sequence"/>
</dbReference>
<dbReference type="GO" id="GO:0070062">
    <property type="term" value="C:extracellular exosome"/>
    <property type="evidence" value="ECO:0007669"/>
    <property type="project" value="TreeGrafter"/>
</dbReference>
<dbReference type="InterPro" id="IPR003599">
    <property type="entry name" value="Ig_sub"/>
</dbReference>
<keyword evidence="5" id="KW-1015">Disulfide bond</keyword>
<proteinExistence type="predicted"/>
<dbReference type="EMBL" id="JAGXEW010000027">
    <property type="protein sequence ID" value="KAK1156921.1"/>
    <property type="molecule type" value="Genomic_DNA"/>
</dbReference>
<evidence type="ECO:0000256" key="2">
    <source>
        <dbReference type="ARBA" id="ARBA00022475"/>
    </source>
</evidence>
<dbReference type="GO" id="GO:0042609">
    <property type="term" value="F:CD4 receptor binding"/>
    <property type="evidence" value="ECO:0007669"/>
    <property type="project" value="TreeGrafter"/>
</dbReference>
<dbReference type="InterPro" id="IPR013783">
    <property type="entry name" value="Ig-like_fold"/>
</dbReference>
<dbReference type="GO" id="GO:0019903">
    <property type="term" value="F:protein phosphatase binding"/>
    <property type="evidence" value="ECO:0007669"/>
    <property type="project" value="TreeGrafter"/>
</dbReference>
<evidence type="ECO:0000256" key="5">
    <source>
        <dbReference type="ARBA" id="ARBA00023157"/>
    </source>
</evidence>
<dbReference type="PANTHER" id="PTHR46958:SF1">
    <property type="entry name" value="B-CELL RECEPTOR CD22"/>
    <property type="match status" value="1"/>
</dbReference>